<reference evidence="2 3" key="1">
    <citation type="submission" date="2024-06" db="EMBL/GenBank/DDBJ databases">
        <title>The Natural Products Discovery Center: Release of the First 8490 Sequenced Strains for Exploring Actinobacteria Biosynthetic Diversity.</title>
        <authorList>
            <person name="Kalkreuter E."/>
            <person name="Kautsar S.A."/>
            <person name="Yang D."/>
            <person name="Bader C.D."/>
            <person name="Teijaro C.N."/>
            <person name="Fluegel L."/>
            <person name="Davis C.M."/>
            <person name="Simpson J.R."/>
            <person name="Lauterbach L."/>
            <person name="Steele A.D."/>
            <person name="Gui C."/>
            <person name="Meng S."/>
            <person name="Li G."/>
            <person name="Viehrig K."/>
            <person name="Ye F."/>
            <person name="Su P."/>
            <person name="Kiefer A.F."/>
            <person name="Nichols A."/>
            <person name="Cepeda A.J."/>
            <person name="Yan W."/>
            <person name="Fan B."/>
            <person name="Jiang Y."/>
            <person name="Adhikari A."/>
            <person name="Zheng C.-J."/>
            <person name="Schuster L."/>
            <person name="Cowan T.M."/>
            <person name="Smanski M.J."/>
            <person name="Chevrette M.G."/>
            <person name="De Carvalho L.P.S."/>
            <person name="Shen B."/>
        </authorList>
    </citation>
    <scope>NUCLEOTIDE SEQUENCE [LARGE SCALE GENOMIC DNA]</scope>
    <source>
        <strain evidence="2 3">NPDC000234</strain>
    </source>
</reference>
<dbReference type="Proteomes" id="UP001474181">
    <property type="component" value="Unassembled WGS sequence"/>
</dbReference>
<gene>
    <name evidence="2" type="ORF">ABT404_08090</name>
</gene>
<proteinExistence type="predicted"/>
<keyword evidence="1" id="KW-1133">Transmembrane helix</keyword>
<name>A0ABV1WRD8_9ACTN</name>
<evidence type="ECO:0000313" key="2">
    <source>
        <dbReference type="EMBL" id="MER7179431.1"/>
    </source>
</evidence>
<keyword evidence="3" id="KW-1185">Reference proteome</keyword>
<dbReference type="EMBL" id="JBEPEK010000040">
    <property type="protein sequence ID" value="MER7179431.1"/>
    <property type="molecule type" value="Genomic_DNA"/>
</dbReference>
<protein>
    <submittedName>
        <fullName evidence="2">Uncharacterized protein</fullName>
    </submittedName>
</protein>
<dbReference type="InterPro" id="IPR045428">
    <property type="entry name" value="EACC1"/>
</dbReference>
<evidence type="ECO:0000256" key="1">
    <source>
        <dbReference type="SAM" id="Phobius"/>
    </source>
</evidence>
<comment type="caution">
    <text evidence="2">The sequence shown here is derived from an EMBL/GenBank/DDBJ whole genome shotgun (WGS) entry which is preliminary data.</text>
</comment>
<keyword evidence="1" id="KW-0812">Transmembrane</keyword>
<feature type="transmembrane region" description="Helical" evidence="1">
    <location>
        <begin position="72"/>
        <end position="91"/>
    </location>
</feature>
<sequence length="151" mass="15516">MSAVSPSYARNGGTGGITVGETVRVEIHGAASSGSLRSLYSSLMQEPEWRGRVEVVKAPPQPETLSSSLPEALAITLAPGGVVAVLVGAVVSWARRQAVGDVVCKLSWPDGTSAEVSAPIARGLRGADEVRALVEDAVRQLERGSGAPDGE</sequence>
<accession>A0ABV1WRD8</accession>
<organism evidence="2 3">
    <name type="scientific">Streptomyces hyaluromycini</name>
    <dbReference type="NCBI Taxonomy" id="1377993"/>
    <lineage>
        <taxon>Bacteria</taxon>
        <taxon>Bacillati</taxon>
        <taxon>Actinomycetota</taxon>
        <taxon>Actinomycetes</taxon>
        <taxon>Kitasatosporales</taxon>
        <taxon>Streptomycetaceae</taxon>
        <taxon>Streptomyces</taxon>
    </lineage>
</organism>
<dbReference type="Pfam" id="PF19953">
    <property type="entry name" value="EACC1"/>
    <property type="match status" value="1"/>
</dbReference>
<evidence type="ECO:0000313" key="3">
    <source>
        <dbReference type="Proteomes" id="UP001474181"/>
    </source>
</evidence>
<keyword evidence="1" id="KW-0472">Membrane</keyword>
<dbReference type="RefSeq" id="WP_350778620.1">
    <property type="nucleotide sequence ID" value="NZ_JBEPEK010000040.1"/>
</dbReference>